<keyword evidence="6" id="KW-1185">Reference proteome</keyword>
<keyword evidence="3" id="KW-1133">Transmembrane helix</keyword>
<proteinExistence type="predicted"/>
<name>A0ABS9IX28_9ACTN</name>
<keyword evidence="4" id="KW-0472">Membrane</keyword>
<sequence length="132" mass="13818">MSHPRELLRDPVVYQVAAAGQAADAAACIGPIPYVARCLDSVDFPAEHRWIFPVVKAASAVGLAAAPRFPGLARLTSVMLTIYFVLAVGSHVRARDIGLNFAASSSMLALYSTLAVTGPPQDQSVPSQTSPA</sequence>
<dbReference type="Pfam" id="PF13564">
    <property type="entry name" value="DoxX_2"/>
    <property type="match status" value="1"/>
</dbReference>
<dbReference type="RefSeq" id="WP_236999299.1">
    <property type="nucleotide sequence ID" value="NZ_JAKKOR010000012.1"/>
</dbReference>
<evidence type="ECO:0000256" key="2">
    <source>
        <dbReference type="ARBA" id="ARBA00022692"/>
    </source>
</evidence>
<evidence type="ECO:0000313" key="6">
    <source>
        <dbReference type="Proteomes" id="UP001200110"/>
    </source>
</evidence>
<protein>
    <submittedName>
        <fullName evidence="5">DoxX family protein</fullName>
    </submittedName>
</protein>
<dbReference type="InterPro" id="IPR032808">
    <property type="entry name" value="DoxX"/>
</dbReference>
<organism evidence="5 6">
    <name type="scientific">Gordonia liuliyuniae</name>
    <dbReference type="NCBI Taxonomy" id="2911517"/>
    <lineage>
        <taxon>Bacteria</taxon>
        <taxon>Bacillati</taxon>
        <taxon>Actinomycetota</taxon>
        <taxon>Actinomycetes</taxon>
        <taxon>Mycobacteriales</taxon>
        <taxon>Gordoniaceae</taxon>
        <taxon>Gordonia</taxon>
    </lineage>
</organism>
<comment type="caution">
    <text evidence="5">The sequence shown here is derived from an EMBL/GenBank/DDBJ whole genome shotgun (WGS) entry which is preliminary data.</text>
</comment>
<evidence type="ECO:0000256" key="4">
    <source>
        <dbReference type="ARBA" id="ARBA00023136"/>
    </source>
</evidence>
<evidence type="ECO:0000256" key="3">
    <source>
        <dbReference type="ARBA" id="ARBA00022989"/>
    </source>
</evidence>
<comment type="subcellular location">
    <subcellularLocation>
        <location evidence="1">Membrane</location>
        <topology evidence="1">Multi-pass membrane protein</topology>
    </subcellularLocation>
</comment>
<evidence type="ECO:0000313" key="5">
    <source>
        <dbReference type="EMBL" id="MCF8590106.1"/>
    </source>
</evidence>
<gene>
    <name evidence="5" type="ORF">L5G33_16750</name>
</gene>
<dbReference type="EMBL" id="JAKKOR010000012">
    <property type="protein sequence ID" value="MCF8590106.1"/>
    <property type="molecule type" value="Genomic_DNA"/>
</dbReference>
<reference evidence="5 6" key="1">
    <citation type="submission" date="2022-01" db="EMBL/GenBank/DDBJ databases">
        <authorList>
            <person name="Huang Y."/>
        </authorList>
    </citation>
    <scope>NUCLEOTIDE SEQUENCE [LARGE SCALE GENOMIC DNA]</scope>
    <source>
        <strain evidence="5 6">HY366</strain>
    </source>
</reference>
<evidence type="ECO:0000256" key="1">
    <source>
        <dbReference type="ARBA" id="ARBA00004141"/>
    </source>
</evidence>
<keyword evidence="2" id="KW-0812">Transmembrane</keyword>
<accession>A0ABS9IX28</accession>
<dbReference type="Proteomes" id="UP001200110">
    <property type="component" value="Unassembled WGS sequence"/>
</dbReference>